<name>A0A4Y7K5G5_PAPSO</name>
<gene>
    <name evidence="1" type="ORF">C5167_011275</name>
</gene>
<dbReference type="EMBL" id="CM010720">
    <property type="protein sequence ID" value="RZC67590.1"/>
    <property type="molecule type" value="Genomic_DNA"/>
</dbReference>
<accession>A0A4Y7K5G5</accession>
<evidence type="ECO:0000313" key="2">
    <source>
        <dbReference type="Proteomes" id="UP000316621"/>
    </source>
</evidence>
<evidence type="ECO:0000313" key="1">
    <source>
        <dbReference type="EMBL" id="RZC67590.1"/>
    </source>
</evidence>
<dbReference type="Gramene" id="RZC67590">
    <property type="protein sequence ID" value="RZC67590"/>
    <property type="gene ID" value="C5167_011275"/>
</dbReference>
<proteinExistence type="predicted"/>
<dbReference type="AlphaFoldDB" id="A0A4Y7K5G5"/>
<reference evidence="1 2" key="1">
    <citation type="journal article" date="2018" name="Science">
        <title>The opium poppy genome and morphinan production.</title>
        <authorList>
            <person name="Guo L."/>
            <person name="Winzer T."/>
            <person name="Yang X."/>
            <person name="Li Y."/>
            <person name="Ning Z."/>
            <person name="He Z."/>
            <person name="Teodor R."/>
            <person name="Lu Y."/>
            <person name="Bowser T.A."/>
            <person name="Graham I.A."/>
            <person name="Ye K."/>
        </authorList>
    </citation>
    <scope>NUCLEOTIDE SEQUENCE [LARGE SCALE GENOMIC DNA]</scope>
    <source>
        <strain evidence="2">cv. HN1</strain>
        <tissue evidence="1">Leaves</tissue>
    </source>
</reference>
<feature type="non-terminal residue" evidence="1">
    <location>
        <position position="1"/>
    </location>
</feature>
<organism evidence="1 2">
    <name type="scientific">Papaver somniferum</name>
    <name type="common">Opium poppy</name>
    <dbReference type="NCBI Taxonomy" id="3469"/>
    <lineage>
        <taxon>Eukaryota</taxon>
        <taxon>Viridiplantae</taxon>
        <taxon>Streptophyta</taxon>
        <taxon>Embryophyta</taxon>
        <taxon>Tracheophyta</taxon>
        <taxon>Spermatophyta</taxon>
        <taxon>Magnoliopsida</taxon>
        <taxon>Ranunculales</taxon>
        <taxon>Papaveraceae</taxon>
        <taxon>Papaveroideae</taxon>
        <taxon>Papaver</taxon>
    </lineage>
</organism>
<dbReference type="Proteomes" id="UP000316621">
    <property type="component" value="Chromosome 6"/>
</dbReference>
<protein>
    <submittedName>
        <fullName evidence="1">Uncharacterized protein</fullName>
    </submittedName>
</protein>
<sequence>CFKLKESIALYADGLQRSVKDKEELDMLDLFSALYGVCILSGFITHTRLVIEFFLHQQKQAKIYEGIPEAVFANGHDCQIYTNMLSHI</sequence>
<keyword evidence="2" id="KW-1185">Reference proteome</keyword>